<evidence type="ECO:0000256" key="1">
    <source>
        <dbReference type="SAM" id="Coils"/>
    </source>
</evidence>
<dbReference type="RefSeq" id="WP_273744898.1">
    <property type="nucleotide sequence ID" value="NZ_CP117692.1"/>
</dbReference>
<dbReference type="Proteomes" id="UP001222683">
    <property type="component" value="Chromosome"/>
</dbReference>
<name>A0AAQ3AT50_9LACO</name>
<proteinExistence type="predicted"/>
<feature type="chain" id="PRO_5042948424" evidence="3">
    <location>
        <begin position="19"/>
        <end position="161"/>
    </location>
</feature>
<keyword evidence="3" id="KW-0732">Signal</keyword>
<feature type="coiled-coil region" evidence="1">
    <location>
        <begin position="132"/>
        <end position="159"/>
    </location>
</feature>
<evidence type="ECO:0000256" key="2">
    <source>
        <dbReference type="SAM" id="MobiDB-lite"/>
    </source>
</evidence>
<gene>
    <name evidence="4" type="ORF">PSR59_09085</name>
</gene>
<dbReference type="AlphaFoldDB" id="A0AAQ3AT50"/>
<reference evidence="4" key="1">
    <citation type="submission" date="2023-02" db="EMBL/GenBank/DDBJ databases">
        <title>Complete genome sequence of Lactobacillus ruminis CACC888 isolated from Pig feces.</title>
        <authorList>
            <person name="Park S."/>
            <person name="Park M.A."/>
            <person name="Kim D.-H."/>
            <person name="Kim Y."/>
        </authorList>
    </citation>
    <scope>NUCLEOTIDE SEQUENCE</scope>
    <source>
        <strain evidence="4">CACC888</strain>
    </source>
</reference>
<keyword evidence="1" id="KW-0175">Coiled coil</keyword>
<protein>
    <submittedName>
        <fullName evidence="4">Entericidin EcnA/B family protein</fullName>
    </submittedName>
</protein>
<dbReference type="PROSITE" id="PS51257">
    <property type="entry name" value="PROKAR_LIPOPROTEIN"/>
    <property type="match status" value="1"/>
</dbReference>
<evidence type="ECO:0000256" key="3">
    <source>
        <dbReference type="SAM" id="SignalP"/>
    </source>
</evidence>
<dbReference type="EMBL" id="CP117692">
    <property type="protein sequence ID" value="WDC81776.1"/>
    <property type="molecule type" value="Genomic_DNA"/>
</dbReference>
<evidence type="ECO:0000313" key="5">
    <source>
        <dbReference type="Proteomes" id="UP001222683"/>
    </source>
</evidence>
<feature type="signal peptide" evidence="3">
    <location>
        <begin position="1"/>
        <end position="18"/>
    </location>
</feature>
<evidence type="ECO:0000313" key="4">
    <source>
        <dbReference type="EMBL" id="WDC81776.1"/>
    </source>
</evidence>
<feature type="region of interest" description="Disordered" evidence="2">
    <location>
        <begin position="26"/>
        <end position="64"/>
    </location>
</feature>
<sequence>MKKILVVLFSLTSIFAFTGCASSNNKAAEDTETKTREVVTSNADDNDDNISNTENSVENANEKDYDFSSYEKDIYNITKSVNDAKTSTNASENHEQFYALKKQVDEVGGKLDKLDDEFEYDYHMKKISFKTYKERERAIEKLEDELELAEEALENKYGIDD</sequence>
<accession>A0AAQ3AT50</accession>
<feature type="compositionally biased region" description="Basic and acidic residues" evidence="2">
    <location>
        <begin position="27"/>
        <end position="37"/>
    </location>
</feature>
<organism evidence="4 5">
    <name type="scientific">Ligilactobacillus ruminis</name>
    <dbReference type="NCBI Taxonomy" id="1623"/>
    <lineage>
        <taxon>Bacteria</taxon>
        <taxon>Bacillati</taxon>
        <taxon>Bacillota</taxon>
        <taxon>Bacilli</taxon>
        <taxon>Lactobacillales</taxon>
        <taxon>Lactobacillaceae</taxon>
        <taxon>Ligilactobacillus</taxon>
    </lineage>
</organism>